<dbReference type="EMBL" id="SRRZ01000111">
    <property type="protein sequence ID" value="NQE37062.1"/>
    <property type="molecule type" value="Genomic_DNA"/>
</dbReference>
<dbReference type="PRINTS" id="PR00625">
    <property type="entry name" value="JDOMAIN"/>
</dbReference>
<keyword evidence="4" id="KW-1185">Reference proteome</keyword>
<reference evidence="3 4" key="1">
    <citation type="journal article" date="2020" name="Sci. Rep.">
        <title>A novel cyanobacterial geosmin producer, revising GeoA distribution and dispersion patterns in Bacteria.</title>
        <authorList>
            <person name="Churro C."/>
            <person name="Semedo-Aguiar A.P."/>
            <person name="Silva A.D."/>
            <person name="Pereira-Leal J.B."/>
            <person name="Leite R.B."/>
        </authorList>
    </citation>
    <scope>NUCLEOTIDE SEQUENCE [LARGE SCALE GENOMIC DNA]</scope>
    <source>
        <strain evidence="3 4">IPMA8</strain>
    </source>
</reference>
<sequence>MSSVTNHYKTLKISPTATQAEIKQAYRRLVKIFHPDSHSSKADHEEIVRLNAAYEILGDAQHRQSYDRQISDPSEQQSPTAPNVSRQQTQTARDADEQMEQWLIKVYKPVNRMLNSILKPLKKEIDELSADPFDDELIEKFQLYIETSREFLKKAHNFLTSMPNPSNVAGVAAHLYYCINQVGDGIEELHLFTLNYDDRHLHTGQELFRIAARLRREAQDELKIKS</sequence>
<feature type="region of interest" description="Disordered" evidence="1">
    <location>
        <begin position="62"/>
        <end position="95"/>
    </location>
</feature>
<evidence type="ECO:0000256" key="1">
    <source>
        <dbReference type="SAM" id="MobiDB-lite"/>
    </source>
</evidence>
<gene>
    <name evidence="3" type="primary">dnaJ_5</name>
    <name evidence="3" type="ORF">E5S67_04830</name>
</gene>
<dbReference type="CDD" id="cd06257">
    <property type="entry name" value="DnaJ"/>
    <property type="match status" value="1"/>
</dbReference>
<comment type="caution">
    <text evidence="3">The sequence shown here is derived from an EMBL/GenBank/DDBJ whole genome shotgun (WGS) entry which is preliminary data.</text>
</comment>
<dbReference type="SMART" id="SM00271">
    <property type="entry name" value="DnaJ"/>
    <property type="match status" value="1"/>
</dbReference>
<accession>A0ABX2D345</accession>
<dbReference type="InterPro" id="IPR052763">
    <property type="entry name" value="DnaJ_C4"/>
</dbReference>
<name>A0ABX2D345_9CYAN</name>
<evidence type="ECO:0000313" key="4">
    <source>
        <dbReference type="Proteomes" id="UP000702425"/>
    </source>
</evidence>
<protein>
    <submittedName>
        <fullName evidence="3">Chaperone protein DnaJ</fullName>
    </submittedName>
</protein>
<dbReference type="RefSeq" id="WP_172190908.1">
    <property type="nucleotide sequence ID" value="NZ_CAWPPK010000015.1"/>
</dbReference>
<dbReference type="Proteomes" id="UP000702425">
    <property type="component" value="Unassembled WGS sequence"/>
</dbReference>
<dbReference type="Pfam" id="PF00226">
    <property type="entry name" value="DnaJ"/>
    <property type="match status" value="1"/>
</dbReference>
<evidence type="ECO:0000259" key="2">
    <source>
        <dbReference type="PROSITE" id="PS50076"/>
    </source>
</evidence>
<dbReference type="PROSITE" id="PS50076">
    <property type="entry name" value="DNAJ_2"/>
    <property type="match status" value="1"/>
</dbReference>
<dbReference type="PANTHER" id="PTHR44825">
    <property type="match status" value="1"/>
</dbReference>
<dbReference type="Gene3D" id="1.10.287.110">
    <property type="entry name" value="DnaJ domain"/>
    <property type="match status" value="1"/>
</dbReference>
<dbReference type="SUPFAM" id="SSF46565">
    <property type="entry name" value="Chaperone J-domain"/>
    <property type="match status" value="1"/>
</dbReference>
<dbReference type="InterPro" id="IPR001623">
    <property type="entry name" value="DnaJ_domain"/>
</dbReference>
<dbReference type="InterPro" id="IPR036869">
    <property type="entry name" value="J_dom_sf"/>
</dbReference>
<organism evidence="3 4">
    <name type="scientific">Microcoleus asticus IPMA8</name>
    <dbReference type="NCBI Taxonomy" id="2563858"/>
    <lineage>
        <taxon>Bacteria</taxon>
        <taxon>Bacillati</taxon>
        <taxon>Cyanobacteriota</taxon>
        <taxon>Cyanophyceae</taxon>
        <taxon>Oscillatoriophycideae</taxon>
        <taxon>Oscillatoriales</taxon>
        <taxon>Microcoleaceae</taxon>
        <taxon>Microcoleus</taxon>
        <taxon>Microcoleus asticus</taxon>
    </lineage>
</organism>
<dbReference type="PANTHER" id="PTHR44825:SF1">
    <property type="entry name" value="DNAJ HOMOLOG SUBFAMILY C MEMBER 4"/>
    <property type="match status" value="1"/>
</dbReference>
<feature type="compositionally biased region" description="Polar residues" evidence="1">
    <location>
        <begin position="71"/>
        <end position="92"/>
    </location>
</feature>
<proteinExistence type="predicted"/>
<feature type="domain" description="J" evidence="2">
    <location>
        <begin position="6"/>
        <end position="70"/>
    </location>
</feature>
<evidence type="ECO:0000313" key="3">
    <source>
        <dbReference type="EMBL" id="NQE37062.1"/>
    </source>
</evidence>